<evidence type="ECO:0000313" key="2">
    <source>
        <dbReference type="EMBL" id="RGR08713.1"/>
    </source>
</evidence>
<comment type="caution">
    <text evidence="2">The sequence shown here is derived from an EMBL/GenBank/DDBJ whole genome shotgun (WGS) entry which is preliminary data.</text>
</comment>
<evidence type="ECO:0000313" key="3">
    <source>
        <dbReference type="Proteomes" id="UP000283310"/>
    </source>
</evidence>
<dbReference type="Proteomes" id="UP000283310">
    <property type="component" value="Unassembled WGS sequence"/>
</dbReference>
<dbReference type="AlphaFoldDB" id="A0A412DCU9"/>
<name>A0A412DCU9_BACSE</name>
<keyword evidence="1" id="KW-1133">Transmembrane helix</keyword>
<keyword evidence="1" id="KW-0472">Membrane</keyword>
<organism evidence="2 3">
    <name type="scientific">Bacteroides stercoris</name>
    <dbReference type="NCBI Taxonomy" id="46506"/>
    <lineage>
        <taxon>Bacteria</taxon>
        <taxon>Pseudomonadati</taxon>
        <taxon>Bacteroidota</taxon>
        <taxon>Bacteroidia</taxon>
        <taxon>Bacteroidales</taxon>
        <taxon>Bacteroidaceae</taxon>
        <taxon>Bacteroides</taxon>
    </lineage>
</organism>
<gene>
    <name evidence="2" type="ORF">DWY65_15315</name>
</gene>
<keyword evidence="1" id="KW-0812">Transmembrane</keyword>
<accession>A0A412DCU9</accession>
<sequence>MDDDPMNLSGSRFDVLRFFGEVYPMKMIAGTEKVSVSMVWRLGKVFGMFTVSIFFPVCVNKE</sequence>
<protein>
    <submittedName>
        <fullName evidence="2">Uncharacterized protein</fullName>
    </submittedName>
</protein>
<dbReference type="RefSeq" id="WP_117904901.1">
    <property type="nucleotide sequence ID" value="NZ_JAQNVY010000042.1"/>
</dbReference>
<feature type="transmembrane region" description="Helical" evidence="1">
    <location>
        <begin position="38"/>
        <end position="59"/>
    </location>
</feature>
<reference evidence="2 3" key="1">
    <citation type="submission" date="2018-08" db="EMBL/GenBank/DDBJ databases">
        <title>A genome reference for cultivated species of the human gut microbiota.</title>
        <authorList>
            <person name="Zou Y."/>
            <person name="Xue W."/>
            <person name="Luo G."/>
        </authorList>
    </citation>
    <scope>NUCLEOTIDE SEQUENCE [LARGE SCALE GENOMIC DNA]</scope>
    <source>
        <strain evidence="2 3">AF26-20BH</strain>
    </source>
</reference>
<evidence type="ECO:0000256" key="1">
    <source>
        <dbReference type="SAM" id="Phobius"/>
    </source>
</evidence>
<dbReference type="EMBL" id="QRTW01000043">
    <property type="protein sequence ID" value="RGR08713.1"/>
    <property type="molecule type" value="Genomic_DNA"/>
</dbReference>
<proteinExistence type="predicted"/>